<keyword evidence="3" id="KW-1185">Reference proteome</keyword>
<keyword evidence="1" id="KW-0732">Signal</keyword>
<name>A0A172U2C5_9BACT</name>
<dbReference type="NCBIfam" id="TIGR03519">
    <property type="entry name" value="T9SS_PorP_fam"/>
    <property type="match status" value="1"/>
</dbReference>
<proteinExistence type="predicted"/>
<sequence length="337" mass="37362">MIKKTYCFILLLFCAFTTKAQDPNFSQFFASPLTMNPAMTGKFAGQYRIAGNYRNQWPTINNAYTTATASFDAGILKDQIPEFDQFGIGFMGFTDRSGNGVLQYNYLSFSTAYHKSLDENGDYQVGVGFQGTYSSKRLDVTSLKFEDMLRSDGFTGITTETFNGSDLNMSYFDMNAGLLFNGSTNGENNIYAGVSLYHVNQPKETFNKGDFKLSQRLTIQAGGHVPVGDVDAFHFSGNYSRQAGATNTMIGGAYGKLMNPDQPVPTILYLGSWYRLKDAVIPYIGLEFGEFHIGATYDVNVSKLKPASNMKGGMEISLIYIKQPRDPNAKKLNCPKF</sequence>
<organism evidence="2 3">
    <name type="scientific">Flavisolibacter tropicus</name>
    <dbReference type="NCBI Taxonomy" id="1492898"/>
    <lineage>
        <taxon>Bacteria</taxon>
        <taxon>Pseudomonadati</taxon>
        <taxon>Bacteroidota</taxon>
        <taxon>Chitinophagia</taxon>
        <taxon>Chitinophagales</taxon>
        <taxon>Chitinophagaceae</taxon>
        <taxon>Flavisolibacter</taxon>
    </lineage>
</organism>
<dbReference type="KEGG" id="fla:SY85_11420"/>
<dbReference type="Pfam" id="PF11751">
    <property type="entry name" value="PorP_SprF"/>
    <property type="match status" value="1"/>
</dbReference>
<dbReference type="STRING" id="1492898.SY85_11420"/>
<evidence type="ECO:0008006" key="4">
    <source>
        <dbReference type="Google" id="ProtNLM"/>
    </source>
</evidence>
<dbReference type="InterPro" id="IPR019861">
    <property type="entry name" value="PorP/SprF_Bacteroidetes"/>
</dbReference>
<evidence type="ECO:0000313" key="3">
    <source>
        <dbReference type="Proteomes" id="UP000077177"/>
    </source>
</evidence>
<dbReference type="Proteomes" id="UP000077177">
    <property type="component" value="Chromosome"/>
</dbReference>
<accession>A0A172U2C5</accession>
<reference evidence="2 3" key="2">
    <citation type="journal article" date="2016" name="Int. J. Syst. Evol. Microbiol.">
        <title>Flavisolibacter tropicus sp. nov., isolated from tropical soil.</title>
        <authorList>
            <person name="Lee J.J."/>
            <person name="Kang M.S."/>
            <person name="Kim G.S."/>
            <person name="Lee C.S."/>
            <person name="Lim S."/>
            <person name="Lee J."/>
            <person name="Roh S.H."/>
            <person name="Kang H."/>
            <person name="Ha J.M."/>
            <person name="Bae S."/>
            <person name="Jung H.Y."/>
            <person name="Kim M.K."/>
        </authorList>
    </citation>
    <scope>NUCLEOTIDE SEQUENCE [LARGE SCALE GENOMIC DNA]</scope>
    <source>
        <strain evidence="2 3">LCS9</strain>
    </source>
</reference>
<dbReference type="AlphaFoldDB" id="A0A172U2C5"/>
<feature type="signal peptide" evidence="1">
    <location>
        <begin position="1"/>
        <end position="20"/>
    </location>
</feature>
<evidence type="ECO:0000256" key="1">
    <source>
        <dbReference type="SAM" id="SignalP"/>
    </source>
</evidence>
<dbReference type="OrthoDB" id="1186563at2"/>
<protein>
    <recommendedName>
        <fullName evidence="4">Type IX secretion system membrane protein PorP/SprF</fullName>
    </recommendedName>
</protein>
<reference evidence="3" key="1">
    <citation type="submission" date="2015-01" db="EMBL/GenBank/DDBJ databases">
        <title>Flavisolibacter sp./LCS9/ whole genome sequencing.</title>
        <authorList>
            <person name="Kim M.K."/>
            <person name="Srinivasan S."/>
            <person name="Lee J.-J."/>
        </authorList>
    </citation>
    <scope>NUCLEOTIDE SEQUENCE [LARGE SCALE GENOMIC DNA]</scope>
    <source>
        <strain evidence="3">LCS9</strain>
    </source>
</reference>
<dbReference type="RefSeq" id="WP_066409629.1">
    <property type="nucleotide sequence ID" value="NZ_CP011390.1"/>
</dbReference>
<gene>
    <name evidence="2" type="ORF">SY85_11420</name>
</gene>
<dbReference type="EMBL" id="CP011390">
    <property type="protein sequence ID" value="ANE53436.1"/>
    <property type="molecule type" value="Genomic_DNA"/>
</dbReference>
<evidence type="ECO:0000313" key="2">
    <source>
        <dbReference type="EMBL" id="ANE53436.1"/>
    </source>
</evidence>
<feature type="chain" id="PRO_5008001572" description="Type IX secretion system membrane protein PorP/SprF" evidence="1">
    <location>
        <begin position="21"/>
        <end position="337"/>
    </location>
</feature>